<accession>A0AAN8XHJ2</accession>
<dbReference type="AlphaFoldDB" id="A0AAN8XHJ2"/>
<evidence type="ECO:0000313" key="5">
    <source>
        <dbReference type="Proteomes" id="UP001381693"/>
    </source>
</evidence>
<feature type="repeat" description="WD" evidence="3">
    <location>
        <begin position="283"/>
        <end position="325"/>
    </location>
</feature>
<evidence type="ECO:0000313" key="4">
    <source>
        <dbReference type="EMBL" id="KAK7083537.1"/>
    </source>
</evidence>
<organism evidence="4 5">
    <name type="scientific">Halocaridina rubra</name>
    <name type="common">Hawaiian red shrimp</name>
    <dbReference type="NCBI Taxonomy" id="373956"/>
    <lineage>
        <taxon>Eukaryota</taxon>
        <taxon>Metazoa</taxon>
        <taxon>Ecdysozoa</taxon>
        <taxon>Arthropoda</taxon>
        <taxon>Crustacea</taxon>
        <taxon>Multicrustacea</taxon>
        <taxon>Malacostraca</taxon>
        <taxon>Eumalacostraca</taxon>
        <taxon>Eucarida</taxon>
        <taxon>Decapoda</taxon>
        <taxon>Pleocyemata</taxon>
        <taxon>Caridea</taxon>
        <taxon>Atyoidea</taxon>
        <taxon>Atyidae</taxon>
        <taxon>Halocaridina</taxon>
    </lineage>
</organism>
<dbReference type="Proteomes" id="UP001381693">
    <property type="component" value="Unassembled WGS sequence"/>
</dbReference>
<keyword evidence="5" id="KW-1185">Reference proteome</keyword>
<keyword evidence="2" id="KW-0677">Repeat</keyword>
<dbReference type="InterPro" id="IPR001680">
    <property type="entry name" value="WD40_rpt"/>
</dbReference>
<evidence type="ECO:0000256" key="2">
    <source>
        <dbReference type="ARBA" id="ARBA00022737"/>
    </source>
</evidence>
<name>A0AAN8XHJ2_HALRR</name>
<dbReference type="InterPro" id="IPR019775">
    <property type="entry name" value="WD40_repeat_CS"/>
</dbReference>
<evidence type="ECO:0000256" key="3">
    <source>
        <dbReference type="PROSITE-ProRule" id="PRU00221"/>
    </source>
</evidence>
<dbReference type="PROSITE" id="PS00678">
    <property type="entry name" value="WD_REPEATS_1"/>
    <property type="match status" value="1"/>
</dbReference>
<evidence type="ECO:0000256" key="1">
    <source>
        <dbReference type="ARBA" id="ARBA00022574"/>
    </source>
</evidence>
<dbReference type="InterPro" id="IPR015943">
    <property type="entry name" value="WD40/YVTN_repeat-like_dom_sf"/>
</dbReference>
<dbReference type="PANTHER" id="PTHR19854">
    <property type="entry name" value="TRANSDUCIN BETA-LIKE 3"/>
    <property type="match status" value="1"/>
</dbReference>
<protein>
    <submittedName>
        <fullName evidence="4">Guanine nucleotide binding protein (G protein), beta polypeptide 1-like</fullName>
    </submittedName>
</protein>
<reference evidence="4 5" key="1">
    <citation type="submission" date="2023-11" db="EMBL/GenBank/DDBJ databases">
        <title>Halocaridina rubra genome assembly.</title>
        <authorList>
            <person name="Smith C."/>
        </authorList>
    </citation>
    <scope>NUCLEOTIDE SEQUENCE [LARGE SCALE GENOMIC DNA]</scope>
    <source>
        <strain evidence="4">EP-1</strain>
        <tissue evidence="4">Whole</tissue>
    </source>
</reference>
<dbReference type="PROSITE" id="PS50294">
    <property type="entry name" value="WD_REPEATS_REGION"/>
    <property type="match status" value="1"/>
</dbReference>
<gene>
    <name evidence="4" type="primary">GNB1L</name>
    <name evidence="4" type="ORF">SK128_000528</name>
</gene>
<dbReference type="PANTHER" id="PTHR19854:SF1">
    <property type="entry name" value="GUANINE NUCLEOTIDE-BINDING PROTEIN SUBUNIT BETA-LIKE PROTEIN 1"/>
    <property type="match status" value="1"/>
</dbReference>
<keyword evidence="1 3" id="KW-0853">WD repeat</keyword>
<dbReference type="Gene3D" id="2.130.10.10">
    <property type="entry name" value="YVTN repeat-like/Quinoprotein amine dehydrogenase"/>
    <property type="match status" value="2"/>
</dbReference>
<dbReference type="PROSITE" id="PS50082">
    <property type="entry name" value="WD_REPEATS_2"/>
    <property type="match status" value="1"/>
</dbReference>
<dbReference type="EMBL" id="JAXCGZ010002846">
    <property type="protein sequence ID" value="KAK7083537.1"/>
    <property type="molecule type" value="Genomic_DNA"/>
</dbReference>
<comment type="caution">
    <text evidence="4">The sequence shown here is derived from an EMBL/GenBank/DDBJ whole genome shotgun (WGS) entry which is preliminary data.</text>
</comment>
<dbReference type="SUPFAM" id="SSF50978">
    <property type="entry name" value="WD40 repeat-like"/>
    <property type="match status" value="1"/>
</dbReference>
<dbReference type="Pfam" id="PF00400">
    <property type="entry name" value="WD40"/>
    <property type="match status" value="2"/>
</dbReference>
<sequence>MNRETPDPIFVFRGARSPVASLTFLKAAEDGFVYSLAAGTQEGQLLIWDLKSKCIIKDFPAHPASSILWLHSESPNELWTLGRHDKVKCWDIGQQVPYVRAEYSLSDYLGFSQCHMITVNSVSLLAIPGPSMEGVTVYDAQKRVKICTLSPKDPKKSGTLMQMQWVNEMPNIYLLVAYESGHLSLWDHNEGNILSEIQFSDNPICFSYNPVTRIGILGSTSEKIFVFNIDADLRLHKKEDVIITNPGVGSCVDRPDGKIFVAGGWDFRIRFFSSKKMKPLAVLMYHKKTVRCLAYSPSFVKSLECEFLLAAGSDDMSVSLWNLFN</sequence>
<dbReference type="SMART" id="SM00320">
    <property type="entry name" value="WD40"/>
    <property type="match status" value="5"/>
</dbReference>
<proteinExistence type="predicted"/>
<dbReference type="InterPro" id="IPR036322">
    <property type="entry name" value="WD40_repeat_dom_sf"/>
</dbReference>